<accession>A0A3Q9IMI6</accession>
<evidence type="ECO:0000256" key="1">
    <source>
        <dbReference type="SAM" id="SignalP"/>
    </source>
</evidence>
<proteinExistence type="predicted"/>
<protein>
    <recommendedName>
        <fullName evidence="4">Fimbrillin family protein</fullName>
    </recommendedName>
</protein>
<evidence type="ECO:0000313" key="3">
    <source>
        <dbReference type="Proteomes" id="UP000270673"/>
    </source>
</evidence>
<dbReference type="InterPro" id="IPR042278">
    <property type="entry name" value="Mfa-like_1_N"/>
</dbReference>
<reference evidence="2 3" key="1">
    <citation type="submission" date="2018-10" db="EMBL/GenBank/DDBJ databases">
        <title>Butyricimonas faecalis sp. nov., isolated from human faeces and emended description of the genus Butyricimonas.</title>
        <authorList>
            <person name="Le Roy T."/>
            <person name="Van der Smissen P."/>
            <person name="Paquot A."/>
            <person name="Delzenne N."/>
            <person name="Muccioli G."/>
            <person name="Collet J.-F."/>
            <person name="Cani P.D."/>
        </authorList>
    </citation>
    <scope>NUCLEOTIDE SEQUENCE [LARGE SCALE GENOMIC DNA]</scope>
    <source>
        <strain evidence="2 3">H184</strain>
    </source>
</reference>
<keyword evidence="1" id="KW-0732">Signal</keyword>
<dbReference type="Gene3D" id="2.60.40.2630">
    <property type="match status" value="1"/>
</dbReference>
<dbReference type="CDD" id="cd13120">
    <property type="entry name" value="BF2867_like_N"/>
    <property type="match status" value="1"/>
</dbReference>
<dbReference type="OrthoDB" id="1062955at2"/>
<organism evidence="2 3">
    <name type="scientific">Butyricimonas faecalis</name>
    <dbReference type="NCBI Taxonomy" id="2093856"/>
    <lineage>
        <taxon>Bacteria</taxon>
        <taxon>Pseudomonadati</taxon>
        <taxon>Bacteroidota</taxon>
        <taxon>Bacteroidia</taxon>
        <taxon>Bacteroidales</taxon>
        <taxon>Odoribacteraceae</taxon>
        <taxon>Butyricimonas</taxon>
    </lineage>
</organism>
<dbReference type="CDD" id="cd13121">
    <property type="entry name" value="BF2867_like_C"/>
    <property type="match status" value="1"/>
</dbReference>
<dbReference type="EMBL" id="CP032819">
    <property type="protein sequence ID" value="AZS28986.1"/>
    <property type="molecule type" value="Genomic_DNA"/>
</dbReference>
<dbReference type="InterPro" id="IPR025049">
    <property type="entry name" value="Mfa-like_1"/>
</dbReference>
<dbReference type="Gene3D" id="2.60.40.2620">
    <property type="entry name" value="Fimbrillin-like"/>
    <property type="match status" value="1"/>
</dbReference>
<feature type="signal peptide" evidence="1">
    <location>
        <begin position="1"/>
        <end position="22"/>
    </location>
</feature>
<keyword evidence="3" id="KW-1185">Reference proteome</keyword>
<dbReference type="Pfam" id="PF13149">
    <property type="entry name" value="Mfa_like_1"/>
    <property type="match status" value="1"/>
</dbReference>
<dbReference type="Proteomes" id="UP000270673">
    <property type="component" value="Chromosome"/>
</dbReference>
<dbReference type="KEGG" id="buy:D8S85_05060"/>
<dbReference type="AlphaFoldDB" id="A0A3Q9IMI6"/>
<feature type="chain" id="PRO_5018772524" description="Fimbrillin family protein" evidence="1">
    <location>
        <begin position="23"/>
        <end position="295"/>
    </location>
</feature>
<evidence type="ECO:0000313" key="2">
    <source>
        <dbReference type="EMBL" id="AZS28986.1"/>
    </source>
</evidence>
<name>A0A3Q9IMI6_9BACT</name>
<evidence type="ECO:0008006" key="4">
    <source>
        <dbReference type="Google" id="ProtNLM"/>
    </source>
</evidence>
<dbReference type="PROSITE" id="PS51257">
    <property type="entry name" value="PROKAR_LIPOPROTEIN"/>
    <property type="match status" value="1"/>
</dbReference>
<gene>
    <name evidence="2" type="ORF">D8S85_05060</name>
</gene>
<sequence>MIMKKIRIISYAVIAFVTMSFAACTQNEDIAPTWGGQEIDVSFIVGGMQTRTNILDKGDHWEDGDSIRVQAFAGDSTGYALFTFSNSNGIGRWSRDRQFCWLDLNSNHTIWASYPCDCECFSFELPAEQETLKKLKKADYMNGSWQGDPYDNTTISIQMQHRMSIVTVDYEIGSSDFEGSPSPTKVEVLSKNYQVKFDTEGKITSLTGGDKWVTAHLHDGNKFSAIVTPGKYQANEVFMRITLNGKEYNVAIKIDTEFYEGYRHDFHLKMGKKKCDLVPVSEDNLSGWTTEEELK</sequence>